<dbReference type="EMBL" id="WJBH02000010">
    <property type="protein sequence ID" value="KAI9552238.1"/>
    <property type="molecule type" value="Genomic_DNA"/>
</dbReference>
<keyword evidence="2" id="KW-1185">Reference proteome</keyword>
<gene>
    <name evidence="1" type="ORF">GHT06_022598</name>
</gene>
<name>A0AAD5PNT1_9CRUS</name>
<reference evidence="1 2" key="1">
    <citation type="submission" date="2022-05" db="EMBL/GenBank/DDBJ databases">
        <title>A multi-omics perspective on studying reproductive biology in Daphnia sinensis.</title>
        <authorList>
            <person name="Jia J."/>
        </authorList>
    </citation>
    <scope>NUCLEOTIDE SEQUENCE [LARGE SCALE GENOMIC DNA]</scope>
    <source>
        <strain evidence="1 2">WSL</strain>
    </source>
</reference>
<organism evidence="1 2">
    <name type="scientific">Daphnia sinensis</name>
    <dbReference type="NCBI Taxonomy" id="1820382"/>
    <lineage>
        <taxon>Eukaryota</taxon>
        <taxon>Metazoa</taxon>
        <taxon>Ecdysozoa</taxon>
        <taxon>Arthropoda</taxon>
        <taxon>Crustacea</taxon>
        <taxon>Branchiopoda</taxon>
        <taxon>Diplostraca</taxon>
        <taxon>Cladocera</taxon>
        <taxon>Anomopoda</taxon>
        <taxon>Daphniidae</taxon>
        <taxon>Daphnia</taxon>
        <taxon>Daphnia similis group</taxon>
    </lineage>
</organism>
<proteinExistence type="predicted"/>
<accession>A0AAD5PNT1</accession>
<sequence length="128" mass="14964">MPVQETNMGTIEIRKDSKQRDGDNANVMEIVRIKGKARGELDSYGKRIQLLVKDDTRRVETIGEWRYPWEVYEVLALALFGQRSGIIAYNETGAWKRRKKLLLPVRRGISENLQQKAYIGYSMLTRRY</sequence>
<protein>
    <submittedName>
        <fullName evidence="1">Uncharacterized protein</fullName>
    </submittedName>
</protein>
<dbReference type="Proteomes" id="UP000820818">
    <property type="component" value="Linkage Group LG10"/>
</dbReference>
<comment type="caution">
    <text evidence="1">The sequence shown here is derived from an EMBL/GenBank/DDBJ whole genome shotgun (WGS) entry which is preliminary data.</text>
</comment>
<evidence type="ECO:0000313" key="1">
    <source>
        <dbReference type="EMBL" id="KAI9552238.1"/>
    </source>
</evidence>
<evidence type="ECO:0000313" key="2">
    <source>
        <dbReference type="Proteomes" id="UP000820818"/>
    </source>
</evidence>
<dbReference type="AlphaFoldDB" id="A0AAD5PNT1"/>